<reference evidence="2" key="1">
    <citation type="journal article" date="2015" name="Antimicrob. Agents Chemother.">
        <title>Complete Sequence of a blaKPC-Harboring Cointegrate Plasmid Isolated from Escherichia coli.</title>
        <authorList>
            <person name="Chavda K.D."/>
            <person name="Chen L."/>
            <person name="Jacobs M.R."/>
            <person name="Rojtman A.D."/>
            <person name="Bonomo R.A."/>
            <person name="Kreiswirth B.N."/>
        </authorList>
    </citation>
    <scope>NUCLEOTIDE SEQUENCE</scope>
    <source>
        <strain evidence="2">BK32533</strain>
        <plasmid evidence="2">pBK32533</plasmid>
    </source>
</reference>
<dbReference type="AlphaFoldDB" id="A0A0E3H110"/>
<dbReference type="EMBL" id="KP345882">
    <property type="protein sequence ID" value="AKA87007.1"/>
    <property type="molecule type" value="Genomic_DNA"/>
</dbReference>
<proteinExistence type="predicted"/>
<geneLocation type="plasmid" evidence="2">
    <name>pBK32533</name>
</geneLocation>
<protein>
    <submittedName>
        <fullName evidence="2">Uncharacterized protein</fullName>
    </submittedName>
</protein>
<feature type="compositionally biased region" description="Polar residues" evidence="1">
    <location>
        <begin position="23"/>
        <end position="35"/>
    </location>
</feature>
<name>A0A0E3H110_ECOLX</name>
<organism evidence="2">
    <name type="scientific">Escherichia coli</name>
    <dbReference type="NCBI Taxonomy" id="562"/>
    <lineage>
        <taxon>Bacteria</taxon>
        <taxon>Pseudomonadati</taxon>
        <taxon>Pseudomonadota</taxon>
        <taxon>Gammaproteobacteria</taxon>
        <taxon>Enterobacterales</taxon>
        <taxon>Enterobacteriaceae</taxon>
        <taxon>Escherichia</taxon>
    </lineage>
</organism>
<evidence type="ECO:0000256" key="1">
    <source>
        <dbReference type="SAM" id="MobiDB-lite"/>
    </source>
</evidence>
<accession>A0A0E3H110</accession>
<feature type="region of interest" description="Disordered" evidence="1">
    <location>
        <begin position="12"/>
        <end position="35"/>
    </location>
</feature>
<sequence length="54" mass="5881">MLAVVPSAFGINGTAGKYMSMPSDANKSNGDNNNTVAAREYRQLKFFERTKPSP</sequence>
<evidence type="ECO:0000313" key="2">
    <source>
        <dbReference type="EMBL" id="AKA87007.1"/>
    </source>
</evidence>
<keyword evidence="2" id="KW-0614">Plasmid</keyword>